<keyword evidence="11" id="KW-1185">Reference proteome</keyword>
<keyword evidence="4" id="KW-0812">Transmembrane</keyword>
<dbReference type="PANTHER" id="PTHR33695">
    <property type="entry name" value="LIPOPROTEIN SIGNAL PEPTIDASE"/>
    <property type="match status" value="1"/>
</dbReference>
<evidence type="ECO:0000313" key="11">
    <source>
        <dbReference type="Proteomes" id="UP000235584"/>
    </source>
</evidence>
<evidence type="ECO:0000256" key="1">
    <source>
        <dbReference type="ARBA" id="ARBA00006139"/>
    </source>
</evidence>
<reference evidence="10 11" key="1">
    <citation type="submission" date="2018-01" db="EMBL/GenBank/DDBJ databases">
        <title>Complete genome sequence of Bacteriovorax stolpii DSM12778.</title>
        <authorList>
            <person name="Tang B."/>
            <person name="Chang J."/>
        </authorList>
    </citation>
    <scope>NUCLEOTIDE SEQUENCE [LARGE SCALE GENOMIC DNA]</scope>
    <source>
        <strain evidence="10 11">DSM 12778</strain>
    </source>
</reference>
<dbReference type="AlphaFoldDB" id="A0A2K9NNJ7"/>
<dbReference type="PRINTS" id="PR00781">
    <property type="entry name" value="LIPOSIGPTASE"/>
</dbReference>
<sequence length="280" mass="30835">MFKKGILISLCLFALVLVIDFVWKAQMMTGESAHINRGFIFGTLQDLPASLTLVTLCSMGGLLVFVYVMMIILLPAELLLLKAGLGLLSGGVLGNVVDRAIHGGTLDFLPMQIPGLPPIVFNPADVFQWFGAAIIVVKLITKEKIIWYPENQRGFGLVNAKEQMKFALKFATISLCTCLVLGLFSLSYLTLTLQSINIHSKSTVIGFAISYLAITLLFTAVSFIAGLLLSQRTAGPLYAFEKYVEDLLNGDQRELKLRQGDNFKHLENVALNLKNHLNKK</sequence>
<protein>
    <submittedName>
        <fullName evidence="10">Uncharacterized protein</fullName>
    </submittedName>
</protein>
<proteinExistence type="inferred from homology"/>
<dbReference type="Proteomes" id="UP000235584">
    <property type="component" value="Chromosome"/>
</dbReference>
<keyword evidence="7" id="KW-1133">Transmembrane helix</keyword>
<keyword evidence="2" id="KW-1003">Cell membrane</keyword>
<dbReference type="PANTHER" id="PTHR33695:SF1">
    <property type="entry name" value="LIPOPROTEIN SIGNAL PEPTIDASE"/>
    <property type="match status" value="1"/>
</dbReference>
<keyword evidence="3" id="KW-0645">Protease</keyword>
<evidence type="ECO:0000256" key="8">
    <source>
        <dbReference type="ARBA" id="ARBA00023136"/>
    </source>
</evidence>
<dbReference type="RefSeq" id="WP_102242362.1">
    <property type="nucleotide sequence ID" value="NZ_CP025704.1"/>
</dbReference>
<evidence type="ECO:0000256" key="7">
    <source>
        <dbReference type="ARBA" id="ARBA00022989"/>
    </source>
</evidence>
<dbReference type="GO" id="GO:0004190">
    <property type="term" value="F:aspartic-type endopeptidase activity"/>
    <property type="evidence" value="ECO:0007669"/>
    <property type="project" value="UniProtKB-KW"/>
</dbReference>
<evidence type="ECO:0000256" key="2">
    <source>
        <dbReference type="ARBA" id="ARBA00022475"/>
    </source>
</evidence>
<evidence type="ECO:0000256" key="5">
    <source>
        <dbReference type="ARBA" id="ARBA00022750"/>
    </source>
</evidence>
<evidence type="ECO:0000256" key="9">
    <source>
        <dbReference type="RuleBase" id="RU004181"/>
    </source>
</evidence>
<dbReference type="OrthoDB" id="5295380at2"/>
<dbReference type="InterPro" id="IPR001872">
    <property type="entry name" value="Peptidase_A8"/>
</dbReference>
<dbReference type="Pfam" id="PF01252">
    <property type="entry name" value="Peptidase_A8"/>
    <property type="match status" value="1"/>
</dbReference>
<keyword evidence="5" id="KW-0064">Aspartyl protease</keyword>
<name>A0A2K9NNJ7_BACTC</name>
<evidence type="ECO:0000256" key="3">
    <source>
        <dbReference type="ARBA" id="ARBA00022670"/>
    </source>
</evidence>
<keyword evidence="8" id="KW-0472">Membrane</keyword>
<gene>
    <name evidence="10" type="ORF">C0V70_02880</name>
</gene>
<dbReference type="KEGG" id="bsto:C0V70_02880"/>
<dbReference type="EMBL" id="CP025704">
    <property type="protein sequence ID" value="AUN97067.1"/>
    <property type="molecule type" value="Genomic_DNA"/>
</dbReference>
<keyword evidence="6" id="KW-0378">Hydrolase</keyword>
<evidence type="ECO:0000256" key="4">
    <source>
        <dbReference type="ARBA" id="ARBA00022692"/>
    </source>
</evidence>
<accession>A0A2K9NNJ7</accession>
<evidence type="ECO:0000313" key="10">
    <source>
        <dbReference type="EMBL" id="AUN97067.1"/>
    </source>
</evidence>
<evidence type="ECO:0000256" key="6">
    <source>
        <dbReference type="ARBA" id="ARBA00022801"/>
    </source>
</evidence>
<organism evidence="10 11">
    <name type="scientific">Bacteriovorax stolpii</name>
    <name type="common">Bdellovibrio stolpii</name>
    <dbReference type="NCBI Taxonomy" id="960"/>
    <lineage>
        <taxon>Bacteria</taxon>
        <taxon>Pseudomonadati</taxon>
        <taxon>Bdellovibrionota</taxon>
        <taxon>Bacteriovoracia</taxon>
        <taxon>Bacteriovoracales</taxon>
        <taxon>Bacteriovoracaceae</taxon>
        <taxon>Bacteriovorax</taxon>
    </lineage>
</organism>
<dbReference type="GO" id="GO:0006508">
    <property type="term" value="P:proteolysis"/>
    <property type="evidence" value="ECO:0007669"/>
    <property type="project" value="UniProtKB-KW"/>
</dbReference>
<dbReference type="GO" id="GO:0016020">
    <property type="term" value="C:membrane"/>
    <property type="evidence" value="ECO:0007669"/>
    <property type="project" value="InterPro"/>
</dbReference>
<comment type="similarity">
    <text evidence="1 9">Belongs to the peptidase A8 family.</text>
</comment>